<evidence type="ECO:0000256" key="4">
    <source>
        <dbReference type="SAM" id="Coils"/>
    </source>
</evidence>
<gene>
    <name evidence="8" type="primary">aer</name>
    <name evidence="8" type="ORF">GCM10007414_15170</name>
</gene>
<feature type="domain" description="PAS" evidence="7">
    <location>
        <begin position="25"/>
        <end position="49"/>
    </location>
</feature>
<dbReference type="Pfam" id="PF08447">
    <property type="entry name" value="PAS_3"/>
    <property type="match status" value="1"/>
</dbReference>
<dbReference type="InterPro" id="IPR000014">
    <property type="entry name" value="PAS"/>
</dbReference>
<dbReference type="PROSITE" id="PS50112">
    <property type="entry name" value="PAS"/>
    <property type="match status" value="1"/>
</dbReference>
<dbReference type="PROSITE" id="PS50111">
    <property type="entry name" value="CHEMOTAXIS_TRANSDUC_2"/>
    <property type="match status" value="1"/>
</dbReference>
<keyword evidence="5" id="KW-0812">Transmembrane</keyword>
<dbReference type="InterPro" id="IPR004089">
    <property type="entry name" value="MCPsignal_dom"/>
</dbReference>
<keyword evidence="8" id="KW-0675">Receptor</keyword>
<dbReference type="SMART" id="SM00283">
    <property type="entry name" value="MA"/>
    <property type="match status" value="1"/>
</dbReference>
<keyword evidence="4" id="KW-0175">Coiled coil</keyword>
<feature type="transmembrane region" description="Helical" evidence="5">
    <location>
        <begin position="181"/>
        <end position="200"/>
    </location>
</feature>
<dbReference type="Pfam" id="PF00015">
    <property type="entry name" value="MCPsignal"/>
    <property type="match status" value="1"/>
</dbReference>
<dbReference type="Gene3D" id="1.10.287.950">
    <property type="entry name" value="Methyl-accepting chemotaxis protein"/>
    <property type="match status" value="1"/>
</dbReference>
<dbReference type="PANTHER" id="PTHR32089">
    <property type="entry name" value="METHYL-ACCEPTING CHEMOTAXIS PROTEIN MCPB"/>
    <property type="match status" value="1"/>
</dbReference>
<keyword evidence="5" id="KW-1133">Transmembrane helix</keyword>
<evidence type="ECO:0000256" key="5">
    <source>
        <dbReference type="SAM" id="Phobius"/>
    </source>
</evidence>
<keyword evidence="2 3" id="KW-0807">Transducer</keyword>
<dbReference type="EMBL" id="BMDY01000007">
    <property type="protein sequence ID" value="GGB02780.1"/>
    <property type="molecule type" value="Genomic_DNA"/>
</dbReference>
<evidence type="ECO:0000256" key="2">
    <source>
        <dbReference type="ARBA" id="ARBA00023224"/>
    </source>
</evidence>
<organism evidence="8 9">
    <name type="scientific">Agarivorans gilvus</name>
    <dbReference type="NCBI Taxonomy" id="680279"/>
    <lineage>
        <taxon>Bacteria</taxon>
        <taxon>Pseudomonadati</taxon>
        <taxon>Pseudomonadota</taxon>
        <taxon>Gammaproteobacteria</taxon>
        <taxon>Alteromonadales</taxon>
        <taxon>Alteromonadaceae</taxon>
        <taxon>Agarivorans</taxon>
    </lineage>
</organism>
<dbReference type="Gene3D" id="3.30.450.20">
    <property type="entry name" value="PAS domain"/>
    <property type="match status" value="1"/>
</dbReference>
<keyword evidence="5" id="KW-0472">Membrane</keyword>
<comment type="caution">
    <text evidence="8">The sequence shown here is derived from an EMBL/GenBank/DDBJ whole genome shotgun (WGS) entry which is preliminary data.</text>
</comment>
<evidence type="ECO:0000259" key="6">
    <source>
        <dbReference type="PROSITE" id="PS50111"/>
    </source>
</evidence>
<dbReference type="SUPFAM" id="SSF55785">
    <property type="entry name" value="PYP-like sensor domain (PAS domain)"/>
    <property type="match status" value="1"/>
</dbReference>
<evidence type="ECO:0000313" key="8">
    <source>
        <dbReference type="EMBL" id="GGB02780.1"/>
    </source>
</evidence>
<proteinExistence type="predicted"/>
<feature type="domain" description="Methyl-accepting transducer" evidence="6">
    <location>
        <begin position="253"/>
        <end position="489"/>
    </location>
</feature>
<dbReference type="InterPro" id="IPR013655">
    <property type="entry name" value="PAS_fold_3"/>
</dbReference>
<dbReference type="RefSeq" id="WP_055734388.1">
    <property type="nucleotide sequence ID" value="NZ_BMDY01000007.1"/>
</dbReference>
<evidence type="ECO:0000259" key="7">
    <source>
        <dbReference type="PROSITE" id="PS50112"/>
    </source>
</evidence>
<dbReference type="CDD" id="cd11386">
    <property type="entry name" value="MCP_signal"/>
    <property type="match status" value="1"/>
</dbReference>
<feature type="transmembrane region" description="Helical" evidence="5">
    <location>
        <begin position="154"/>
        <end position="175"/>
    </location>
</feature>
<comment type="subcellular location">
    <subcellularLocation>
        <location evidence="1">Membrane</location>
    </subcellularLocation>
</comment>
<dbReference type="InterPro" id="IPR035965">
    <property type="entry name" value="PAS-like_dom_sf"/>
</dbReference>
<protein>
    <submittedName>
        <fullName evidence="8">Aerotaxis receptor Aer</fullName>
    </submittedName>
</protein>
<evidence type="ECO:0000256" key="3">
    <source>
        <dbReference type="PROSITE-ProRule" id="PRU00284"/>
    </source>
</evidence>
<accession>A0ABQ1I0Z9</accession>
<dbReference type="NCBIfam" id="TIGR00229">
    <property type="entry name" value="sensory_box"/>
    <property type="match status" value="1"/>
</dbReference>
<name>A0ABQ1I0Z9_9ALTE</name>
<feature type="coiled-coil region" evidence="4">
    <location>
        <begin position="296"/>
        <end position="351"/>
    </location>
</feature>
<dbReference type="SUPFAM" id="SSF58104">
    <property type="entry name" value="Methyl-accepting chemotaxis protein (MCP) signaling domain"/>
    <property type="match status" value="1"/>
</dbReference>
<evidence type="ECO:0000256" key="1">
    <source>
        <dbReference type="ARBA" id="ARBA00004370"/>
    </source>
</evidence>
<reference evidence="9" key="1">
    <citation type="journal article" date="2019" name="Int. J. Syst. Evol. Microbiol.">
        <title>The Global Catalogue of Microorganisms (GCM) 10K type strain sequencing project: providing services to taxonomists for standard genome sequencing and annotation.</title>
        <authorList>
            <consortium name="The Broad Institute Genomics Platform"/>
            <consortium name="The Broad Institute Genome Sequencing Center for Infectious Disease"/>
            <person name="Wu L."/>
            <person name="Ma J."/>
        </authorList>
    </citation>
    <scope>NUCLEOTIDE SEQUENCE [LARGE SCALE GENOMIC DNA]</scope>
    <source>
        <strain evidence="9">CGMCC 1.10131</strain>
    </source>
</reference>
<dbReference type="CDD" id="cd00130">
    <property type="entry name" value="PAS"/>
    <property type="match status" value="1"/>
</dbReference>
<sequence>MPRNLSLTGNERKMVEDQHIVSTTDLRGVITYANKDFVEISGYSESELVTHGHNIVRHPAMPAVAFKMLWDRIQAGQPWIGVVNNRCKNGDNYWVDALVTPILGEQGKITGYQSVRVKPKAEYVARADALYQRVSQGKPPLSRIQQGLGLFSRYCLAIGLPMLLVLAWCFVTASLAVATGIVALLAVLVLSPLSAFYLSAPLRQQAAQSKNLIDDPVAQWIYTGRTDELGQIELAKLLLSHLQQTLVWRVSDATHNLDEVAAQAAQATENVYQDMSSQQLEAEQVASAITQMTSSVEEVSANIQRTAEQTNHAEQQVHQGHQEVTETITHINQLAKEIAQASLVIERLAKESEQIGAFVSVIQGIAEQTNLLALNAAIEAARAGEQGRGFAVVADEVRSLANRTQSSTEEIQSIVATLQSEAEQAVTVMQQGERSAKGSVEQAAQAGEAIYSMTATVDQIRDQIEQIAAASEQQAAVSNEISQNIANINQQTLHTLEGCQHSGQANQQLSEQTKKLQAMVELFAR</sequence>
<dbReference type="Proteomes" id="UP000651977">
    <property type="component" value="Unassembled WGS sequence"/>
</dbReference>
<keyword evidence="9" id="KW-1185">Reference proteome</keyword>
<dbReference type="PANTHER" id="PTHR32089:SF112">
    <property type="entry name" value="LYSOZYME-LIKE PROTEIN-RELATED"/>
    <property type="match status" value="1"/>
</dbReference>
<evidence type="ECO:0000313" key="9">
    <source>
        <dbReference type="Proteomes" id="UP000651977"/>
    </source>
</evidence>